<evidence type="ECO:0000256" key="2">
    <source>
        <dbReference type="ARBA" id="ARBA00022801"/>
    </source>
</evidence>
<name>A0ABV6QYM2_9CAUL</name>
<dbReference type="PANTHER" id="PTHR43736">
    <property type="entry name" value="ADP-RIBOSE PYROPHOSPHATASE"/>
    <property type="match status" value="1"/>
</dbReference>
<sequence length="137" mass="14810">MLESQPIPAVGVVCLRGDDVLLIRRGRPPRQGEWSLPGGRIEPGEGVREAALRELREETGVEAELIGLIDVVDGVFPDAGRHYVLIDYAARWINGEPVAGDDAVEAAFHPVSTVDDLVAWSETVRVIRLAAKMTASS</sequence>
<dbReference type="GO" id="GO:0016787">
    <property type="term" value="F:hydrolase activity"/>
    <property type="evidence" value="ECO:0007669"/>
    <property type="project" value="UniProtKB-KW"/>
</dbReference>
<protein>
    <submittedName>
        <fullName evidence="5">NUDIX hydrolase</fullName>
    </submittedName>
</protein>
<evidence type="ECO:0000256" key="1">
    <source>
        <dbReference type="ARBA" id="ARBA00001946"/>
    </source>
</evidence>
<proteinExistence type="inferred from homology"/>
<dbReference type="PRINTS" id="PR00502">
    <property type="entry name" value="NUDIXFAMILY"/>
</dbReference>
<dbReference type="InterPro" id="IPR015797">
    <property type="entry name" value="NUDIX_hydrolase-like_dom_sf"/>
</dbReference>
<evidence type="ECO:0000256" key="3">
    <source>
        <dbReference type="RuleBase" id="RU003476"/>
    </source>
</evidence>
<keyword evidence="6" id="KW-1185">Reference proteome</keyword>
<evidence type="ECO:0000313" key="5">
    <source>
        <dbReference type="EMBL" id="MFC0632470.1"/>
    </source>
</evidence>
<dbReference type="InterPro" id="IPR020084">
    <property type="entry name" value="NUDIX_hydrolase_CS"/>
</dbReference>
<dbReference type="Proteomes" id="UP001589906">
    <property type="component" value="Unassembled WGS sequence"/>
</dbReference>
<evidence type="ECO:0000259" key="4">
    <source>
        <dbReference type="PROSITE" id="PS51462"/>
    </source>
</evidence>
<dbReference type="InterPro" id="IPR020476">
    <property type="entry name" value="Nudix_hydrolase"/>
</dbReference>
<reference evidence="5 6" key="1">
    <citation type="submission" date="2024-09" db="EMBL/GenBank/DDBJ databases">
        <authorList>
            <person name="Sun Q."/>
            <person name="Mori K."/>
        </authorList>
    </citation>
    <scope>NUCLEOTIDE SEQUENCE [LARGE SCALE GENOMIC DNA]</scope>
    <source>
        <strain evidence="5 6">NCAIM B.02621</strain>
    </source>
</reference>
<dbReference type="InterPro" id="IPR000086">
    <property type="entry name" value="NUDIX_hydrolase_dom"/>
</dbReference>
<dbReference type="PROSITE" id="PS00893">
    <property type="entry name" value="NUDIX_BOX"/>
    <property type="match status" value="1"/>
</dbReference>
<dbReference type="SUPFAM" id="SSF55811">
    <property type="entry name" value="Nudix"/>
    <property type="match status" value="1"/>
</dbReference>
<comment type="cofactor">
    <cofactor evidence="1">
        <name>Mg(2+)</name>
        <dbReference type="ChEBI" id="CHEBI:18420"/>
    </cofactor>
</comment>
<dbReference type="CDD" id="cd04673">
    <property type="entry name" value="NUDIX_ADPRase"/>
    <property type="match status" value="1"/>
</dbReference>
<comment type="caution">
    <text evidence="5">The sequence shown here is derived from an EMBL/GenBank/DDBJ whole genome shotgun (WGS) entry which is preliminary data.</text>
</comment>
<gene>
    <name evidence="5" type="ORF">ACFFGE_01060</name>
</gene>
<evidence type="ECO:0000313" key="6">
    <source>
        <dbReference type="Proteomes" id="UP001589906"/>
    </source>
</evidence>
<feature type="domain" description="Nudix hydrolase" evidence="4">
    <location>
        <begin position="5"/>
        <end position="131"/>
    </location>
</feature>
<dbReference type="PROSITE" id="PS51462">
    <property type="entry name" value="NUDIX"/>
    <property type="match status" value="1"/>
</dbReference>
<accession>A0ABV6QYM2</accession>
<dbReference type="Pfam" id="PF00293">
    <property type="entry name" value="NUDIX"/>
    <property type="match status" value="1"/>
</dbReference>
<keyword evidence="2 3" id="KW-0378">Hydrolase</keyword>
<dbReference type="EMBL" id="JBHLSW010000003">
    <property type="protein sequence ID" value="MFC0632470.1"/>
    <property type="molecule type" value="Genomic_DNA"/>
</dbReference>
<dbReference type="PANTHER" id="PTHR43736:SF1">
    <property type="entry name" value="DIHYDRONEOPTERIN TRIPHOSPHATE DIPHOSPHATASE"/>
    <property type="match status" value="1"/>
</dbReference>
<comment type="similarity">
    <text evidence="3">Belongs to the Nudix hydrolase family.</text>
</comment>
<dbReference type="Gene3D" id="3.90.79.10">
    <property type="entry name" value="Nucleoside Triphosphate Pyrophosphohydrolase"/>
    <property type="match status" value="1"/>
</dbReference>
<organism evidence="5 6">
    <name type="scientific">Brevundimonas balnearis</name>
    <dbReference type="NCBI Taxonomy" id="1572858"/>
    <lineage>
        <taxon>Bacteria</taxon>
        <taxon>Pseudomonadati</taxon>
        <taxon>Pseudomonadota</taxon>
        <taxon>Alphaproteobacteria</taxon>
        <taxon>Caulobacterales</taxon>
        <taxon>Caulobacteraceae</taxon>
        <taxon>Brevundimonas</taxon>
    </lineage>
</organism>
<dbReference type="RefSeq" id="WP_376833445.1">
    <property type="nucleotide sequence ID" value="NZ_JBHLSW010000003.1"/>
</dbReference>